<accession>A0A834KEY8</accession>
<reference evidence="1" key="1">
    <citation type="journal article" date="2020" name="G3 (Bethesda)">
        <title>High-Quality Assemblies for Three Invasive Social Wasps from the &lt;i&gt;Vespula&lt;/i&gt; Genus.</title>
        <authorList>
            <person name="Harrop T.W.R."/>
            <person name="Guhlin J."/>
            <person name="McLaughlin G.M."/>
            <person name="Permina E."/>
            <person name="Stockwell P."/>
            <person name="Gilligan J."/>
            <person name="Le Lec M.F."/>
            <person name="Gruber M.A.M."/>
            <person name="Quinn O."/>
            <person name="Lovegrove M."/>
            <person name="Duncan E.J."/>
            <person name="Remnant E.J."/>
            <person name="Van Eeckhoven J."/>
            <person name="Graham B."/>
            <person name="Knapp R.A."/>
            <person name="Langford K.W."/>
            <person name="Kronenberg Z."/>
            <person name="Press M.O."/>
            <person name="Eacker S.M."/>
            <person name="Wilson-Rankin E.E."/>
            <person name="Purcell J."/>
            <person name="Lester P.J."/>
            <person name="Dearden P.K."/>
        </authorList>
    </citation>
    <scope>NUCLEOTIDE SEQUENCE</scope>
    <source>
        <strain evidence="1">Marl-1</strain>
    </source>
</reference>
<gene>
    <name evidence="1" type="ORF">HZH66_004288</name>
</gene>
<name>A0A834KEY8_VESVU</name>
<organism evidence="1 2">
    <name type="scientific">Vespula vulgaris</name>
    <name type="common">Yellow jacket</name>
    <name type="synonym">Wasp</name>
    <dbReference type="NCBI Taxonomy" id="7454"/>
    <lineage>
        <taxon>Eukaryota</taxon>
        <taxon>Metazoa</taxon>
        <taxon>Ecdysozoa</taxon>
        <taxon>Arthropoda</taxon>
        <taxon>Hexapoda</taxon>
        <taxon>Insecta</taxon>
        <taxon>Pterygota</taxon>
        <taxon>Neoptera</taxon>
        <taxon>Endopterygota</taxon>
        <taxon>Hymenoptera</taxon>
        <taxon>Apocrita</taxon>
        <taxon>Aculeata</taxon>
        <taxon>Vespoidea</taxon>
        <taxon>Vespidae</taxon>
        <taxon>Vespinae</taxon>
        <taxon>Vespula</taxon>
    </lineage>
</organism>
<comment type="caution">
    <text evidence="1">The sequence shown here is derived from an EMBL/GenBank/DDBJ whole genome shotgun (WGS) entry which is preliminary data.</text>
</comment>
<evidence type="ECO:0000313" key="2">
    <source>
        <dbReference type="Proteomes" id="UP000614350"/>
    </source>
</evidence>
<protein>
    <submittedName>
        <fullName evidence="1">Uncharacterized protein</fullName>
    </submittedName>
</protein>
<evidence type="ECO:0000313" key="1">
    <source>
        <dbReference type="EMBL" id="KAF7405382.1"/>
    </source>
</evidence>
<dbReference type="AlphaFoldDB" id="A0A834KEY8"/>
<sequence length="126" mass="13890">MWVEKRGKAPAEVIEAHVGRTGIAGRFIASCRNCRERLVRINDTFIGPCYSTNCDVEKVRLHRVPIRSRRDNHASCVSLLDDLANQLEIAALCARSGAPWRRLRDAVAVAVAVAVALERVNVASRG</sequence>
<dbReference type="EMBL" id="JACSEA010000003">
    <property type="protein sequence ID" value="KAF7405382.1"/>
    <property type="molecule type" value="Genomic_DNA"/>
</dbReference>
<keyword evidence="2" id="KW-1185">Reference proteome</keyword>
<proteinExistence type="predicted"/>
<dbReference type="Proteomes" id="UP000614350">
    <property type="component" value="Unassembled WGS sequence"/>
</dbReference>